<evidence type="ECO:0000313" key="2">
    <source>
        <dbReference type="EMBL" id="KIJ09272.1"/>
    </source>
</evidence>
<feature type="compositionally biased region" description="Polar residues" evidence="1">
    <location>
        <begin position="348"/>
        <end position="357"/>
    </location>
</feature>
<evidence type="ECO:0000256" key="1">
    <source>
        <dbReference type="SAM" id="MobiDB-lite"/>
    </source>
</evidence>
<dbReference type="Proteomes" id="UP000053647">
    <property type="component" value="Unassembled WGS sequence"/>
</dbReference>
<gene>
    <name evidence="2" type="ORF">PAXINDRAFT_17640</name>
</gene>
<dbReference type="AlphaFoldDB" id="A0A0C9TN68"/>
<reference evidence="3" key="2">
    <citation type="submission" date="2015-01" db="EMBL/GenBank/DDBJ databases">
        <title>Evolutionary Origins and Diversification of the Mycorrhizal Mutualists.</title>
        <authorList>
            <consortium name="DOE Joint Genome Institute"/>
            <consortium name="Mycorrhizal Genomics Consortium"/>
            <person name="Kohler A."/>
            <person name="Kuo A."/>
            <person name="Nagy L.G."/>
            <person name="Floudas D."/>
            <person name="Copeland A."/>
            <person name="Barry K.W."/>
            <person name="Cichocki N."/>
            <person name="Veneault-Fourrey C."/>
            <person name="LaButti K."/>
            <person name="Lindquist E.A."/>
            <person name="Lipzen A."/>
            <person name="Lundell T."/>
            <person name="Morin E."/>
            <person name="Murat C."/>
            <person name="Riley R."/>
            <person name="Ohm R."/>
            <person name="Sun H."/>
            <person name="Tunlid A."/>
            <person name="Henrissat B."/>
            <person name="Grigoriev I.V."/>
            <person name="Hibbett D.S."/>
            <person name="Martin F."/>
        </authorList>
    </citation>
    <scope>NUCLEOTIDE SEQUENCE [LARGE SCALE GENOMIC DNA]</scope>
    <source>
        <strain evidence="3">ATCC 200175</strain>
    </source>
</reference>
<protein>
    <submittedName>
        <fullName evidence="2">Uncharacterized protein</fullName>
    </submittedName>
</protein>
<dbReference type="EMBL" id="KN819482">
    <property type="protein sequence ID" value="KIJ09272.1"/>
    <property type="molecule type" value="Genomic_DNA"/>
</dbReference>
<sequence length="726" mass="81858">MSHPTSTSAAEPEPSTSSLHATAMKTNAPAIAPLPSRFKIGTNHKKYLDSHDGKVFCHIPPRVITSPNAPSIPRPFVYENEPVQCRADGHYGYIDIYQWPQMFCEEYPWGVVYPVKGMYWETDPLAHLWWMPMYTDFVPLADTTLVVGFLSQEKHNELNKVQDVVKNRYMLYKKSKVPECNPRDQGEQIMLIMRNNYNHLDRFPLTWRDIITAVTEFQCSVMECFAYFDYHQMILPSVQTPAFPYPEYNPYWLGVFTCDPGVAETLFRAGIPVWLIRHEDTVTANTSLLAKVVPQEPEVVLAMFTDPVKHFARPFPVRYVGPSNYECSLACRRFLRQDQMETWQVTPTNAAGTSTAGPSMAGPSSAGTQSAPNRQAKRKQRANQKAPYPLSSNLLTEPQLRDRWVEVDHSLLPPKQNGWAAALQKASRDETRVTHRLPARYRYPELTVFANVGAPASRKRYLANWLALCPTWLAHIAAEPTVLPTPPMWHMFLNSQPGDTTSTTRVGAKKAEARAFFADALGDMPDGASTWAGDATVGFRGTAVQIASLADPSLPLVHAVLWELAELLFRSDLLALDKALVPQLWDAPIREAQYLVVFSLEVIGGMWDTLLPQQHQGLFWGALSNPRALDFADAFRLLLSAWPLAPWGIEEPLLMTIPQNELQKGQHADGILRTNLLLQHWQAAYCTSWIPWKLGCVNNFFFLYVHQIVFDCPTCISISDSVVSVD</sequence>
<organism evidence="2 3">
    <name type="scientific">Paxillus involutus ATCC 200175</name>
    <dbReference type="NCBI Taxonomy" id="664439"/>
    <lineage>
        <taxon>Eukaryota</taxon>
        <taxon>Fungi</taxon>
        <taxon>Dikarya</taxon>
        <taxon>Basidiomycota</taxon>
        <taxon>Agaricomycotina</taxon>
        <taxon>Agaricomycetes</taxon>
        <taxon>Agaricomycetidae</taxon>
        <taxon>Boletales</taxon>
        <taxon>Paxilineae</taxon>
        <taxon>Paxillaceae</taxon>
        <taxon>Paxillus</taxon>
    </lineage>
</organism>
<feature type="region of interest" description="Disordered" evidence="1">
    <location>
        <begin position="348"/>
        <end position="390"/>
    </location>
</feature>
<dbReference type="HOGENOM" id="CLU_016057_2_0_1"/>
<keyword evidence="3" id="KW-1185">Reference proteome</keyword>
<accession>A0A0C9TN68</accession>
<name>A0A0C9TN68_PAXIN</name>
<dbReference type="OrthoDB" id="3266753at2759"/>
<proteinExistence type="predicted"/>
<reference evidence="2 3" key="1">
    <citation type="submission" date="2014-06" db="EMBL/GenBank/DDBJ databases">
        <authorList>
            <consortium name="DOE Joint Genome Institute"/>
            <person name="Kuo A."/>
            <person name="Kohler A."/>
            <person name="Nagy L.G."/>
            <person name="Floudas D."/>
            <person name="Copeland A."/>
            <person name="Barry K.W."/>
            <person name="Cichocki N."/>
            <person name="Veneault-Fourrey C."/>
            <person name="LaButti K."/>
            <person name="Lindquist E.A."/>
            <person name="Lipzen A."/>
            <person name="Lundell T."/>
            <person name="Morin E."/>
            <person name="Murat C."/>
            <person name="Sun H."/>
            <person name="Tunlid A."/>
            <person name="Henrissat B."/>
            <person name="Grigoriev I.V."/>
            <person name="Hibbett D.S."/>
            <person name="Martin F."/>
            <person name="Nordberg H.P."/>
            <person name="Cantor M.N."/>
            <person name="Hua S.X."/>
        </authorList>
    </citation>
    <scope>NUCLEOTIDE SEQUENCE [LARGE SCALE GENOMIC DNA]</scope>
    <source>
        <strain evidence="2 3">ATCC 200175</strain>
    </source>
</reference>
<evidence type="ECO:0000313" key="3">
    <source>
        <dbReference type="Proteomes" id="UP000053647"/>
    </source>
</evidence>